<evidence type="ECO:0000313" key="1">
    <source>
        <dbReference type="EMBL" id="MBP1854203.1"/>
    </source>
</evidence>
<evidence type="ECO:0000313" key="2">
    <source>
        <dbReference type="Proteomes" id="UP000767291"/>
    </source>
</evidence>
<dbReference type="EMBL" id="JAGGJX010000001">
    <property type="protein sequence ID" value="MBP1854203.1"/>
    <property type="molecule type" value="Genomic_DNA"/>
</dbReference>
<gene>
    <name evidence="1" type="ORF">J2Z43_000593</name>
</gene>
<dbReference type="Proteomes" id="UP000767291">
    <property type="component" value="Unassembled WGS sequence"/>
</dbReference>
<name>A0ABS4E8F8_9FIRM</name>
<protein>
    <submittedName>
        <fullName evidence="1">Uncharacterized protein</fullName>
    </submittedName>
</protein>
<comment type="caution">
    <text evidence="1">The sequence shown here is derived from an EMBL/GenBank/DDBJ whole genome shotgun (WGS) entry which is preliminary data.</text>
</comment>
<keyword evidence="2" id="KW-1185">Reference proteome</keyword>
<organism evidence="1 2">
    <name type="scientific">Metaclostridioides mangenotii</name>
    <dbReference type="NCBI Taxonomy" id="1540"/>
    <lineage>
        <taxon>Bacteria</taxon>
        <taxon>Bacillati</taxon>
        <taxon>Bacillota</taxon>
        <taxon>Clostridia</taxon>
        <taxon>Peptostreptococcales</taxon>
        <taxon>Peptostreptococcaceae</taxon>
        <taxon>Metaclostridioides</taxon>
    </lineage>
</organism>
<reference evidence="1 2" key="1">
    <citation type="submission" date="2021-03" db="EMBL/GenBank/DDBJ databases">
        <title>Genomic Encyclopedia of Type Strains, Phase IV (KMG-IV): sequencing the most valuable type-strain genomes for metagenomic binning, comparative biology and taxonomic classification.</title>
        <authorList>
            <person name="Goeker M."/>
        </authorList>
    </citation>
    <scope>NUCLEOTIDE SEQUENCE [LARGE SCALE GENOMIC DNA]</scope>
    <source>
        <strain evidence="1 2">DSM 1289</strain>
    </source>
</reference>
<sequence>MEFIFRIQLKYKQADNISVEEADILFDIHIKMVFEGIRK</sequence>
<accession>A0ABS4E8F8</accession>
<proteinExistence type="predicted"/>